<feature type="transmembrane region" description="Helical" evidence="8">
    <location>
        <begin position="207"/>
        <end position="228"/>
    </location>
</feature>
<evidence type="ECO:0000313" key="11">
    <source>
        <dbReference type="EMBL" id="MBB4981718.1"/>
    </source>
</evidence>
<proteinExistence type="inferred from homology"/>
<name>A0A7W7TYT1_9ACTN</name>
<dbReference type="Pfam" id="PF20154">
    <property type="entry name" value="LNT_N"/>
    <property type="match status" value="1"/>
</dbReference>
<dbReference type="CDD" id="cd07571">
    <property type="entry name" value="ALP_N-acyl_transferase"/>
    <property type="match status" value="1"/>
</dbReference>
<evidence type="ECO:0000259" key="10">
    <source>
        <dbReference type="PROSITE" id="PS50263"/>
    </source>
</evidence>
<feature type="transmembrane region" description="Helical" evidence="8">
    <location>
        <begin position="96"/>
        <end position="118"/>
    </location>
</feature>
<comment type="caution">
    <text evidence="11">The sequence shown here is derived from an EMBL/GenBank/DDBJ whole genome shotgun (WGS) entry which is preliminary data.</text>
</comment>
<gene>
    <name evidence="8" type="primary">lnt</name>
    <name evidence="11" type="ORF">GGE06_002628</name>
</gene>
<dbReference type="HAMAP" id="MF_01148">
    <property type="entry name" value="Lnt"/>
    <property type="match status" value="1"/>
</dbReference>
<organism evidence="11 12">
    <name type="scientific">Streptomyces nymphaeiformis</name>
    <dbReference type="NCBI Taxonomy" id="2663842"/>
    <lineage>
        <taxon>Bacteria</taxon>
        <taxon>Bacillati</taxon>
        <taxon>Actinomycetota</taxon>
        <taxon>Actinomycetes</taxon>
        <taxon>Kitasatosporales</taxon>
        <taxon>Streptomycetaceae</taxon>
        <taxon>Streptomyces</taxon>
    </lineage>
</organism>
<dbReference type="Pfam" id="PF00795">
    <property type="entry name" value="CN_hydrolase"/>
    <property type="match status" value="1"/>
</dbReference>
<evidence type="ECO:0000256" key="9">
    <source>
        <dbReference type="SAM" id="MobiDB-lite"/>
    </source>
</evidence>
<evidence type="ECO:0000313" key="12">
    <source>
        <dbReference type="Proteomes" id="UP000582643"/>
    </source>
</evidence>
<dbReference type="PANTHER" id="PTHR38686:SF1">
    <property type="entry name" value="APOLIPOPROTEIN N-ACYLTRANSFERASE"/>
    <property type="match status" value="1"/>
</dbReference>
<dbReference type="RefSeq" id="WP_184930890.1">
    <property type="nucleotide sequence ID" value="NZ_JACHJY010000003.1"/>
</dbReference>
<comment type="similarity">
    <text evidence="8">Belongs to the CN hydrolase family. Apolipoprotein N-acyltransferase subfamily.</text>
</comment>
<dbReference type="InterPro" id="IPR004563">
    <property type="entry name" value="Apolipo_AcylTrfase"/>
</dbReference>
<keyword evidence="12" id="KW-1185">Reference proteome</keyword>
<dbReference type="AlphaFoldDB" id="A0A7W7TYT1"/>
<keyword evidence="7 8" id="KW-0012">Acyltransferase</keyword>
<dbReference type="Gene3D" id="3.60.110.10">
    <property type="entry name" value="Carbon-nitrogen hydrolase"/>
    <property type="match status" value="1"/>
</dbReference>
<evidence type="ECO:0000256" key="3">
    <source>
        <dbReference type="ARBA" id="ARBA00022679"/>
    </source>
</evidence>
<keyword evidence="11" id="KW-0449">Lipoprotein</keyword>
<feature type="transmembrane region" description="Helical" evidence="8">
    <location>
        <begin position="48"/>
        <end position="63"/>
    </location>
</feature>
<dbReference type="UniPathway" id="UPA00666"/>
<dbReference type="GO" id="GO:0042158">
    <property type="term" value="P:lipoprotein biosynthetic process"/>
    <property type="evidence" value="ECO:0007669"/>
    <property type="project" value="UniProtKB-UniRule"/>
</dbReference>
<comment type="subcellular location">
    <subcellularLocation>
        <location evidence="1 8">Cell membrane</location>
        <topology evidence="1 8">Multi-pass membrane protein</topology>
    </subcellularLocation>
</comment>
<accession>A0A7W7TYT1</accession>
<dbReference type="Proteomes" id="UP000582643">
    <property type="component" value="Unassembled WGS sequence"/>
</dbReference>
<feature type="region of interest" description="Disordered" evidence="9">
    <location>
        <begin position="1"/>
        <end position="20"/>
    </location>
</feature>
<feature type="transmembrane region" description="Helical" evidence="8">
    <location>
        <begin position="70"/>
        <end position="90"/>
    </location>
</feature>
<dbReference type="EMBL" id="JACHJY010000003">
    <property type="protein sequence ID" value="MBB4981718.1"/>
    <property type="molecule type" value="Genomic_DNA"/>
</dbReference>
<keyword evidence="3 8" id="KW-0808">Transferase</keyword>
<comment type="catalytic activity">
    <reaction evidence="8">
        <text>N-terminal S-1,2-diacyl-sn-glyceryl-L-cysteinyl-[lipoprotein] + a glycerophospholipid = N-acyl-S-1,2-diacyl-sn-glyceryl-L-cysteinyl-[lipoprotein] + a 2-acyl-sn-glycero-3-phospholipid + H(+)</text>
        <dbReference type="Rhea" id="RHEA:48228"/>
        <dbReference type="Rhea" id="RHEA-COMP:14681"/>
        <dbReference type="Rhea" id="RHEA-COMP:14684"/>
        <dbReference type="ChEBI" id="CHEBI:15378"/>
        <dbReference type="ChEBI" id="CHEBI:136912"/>
        <dbReference type="ChEBI" id="CHEBI:140656"/>
        <dbReference type="ChEBI" id="CHEBI:140657"/>
        <dbReference type="ChEBI" id="CHEBI:140660"/>
        <dbReference type="EC" id="2.3.1.269"/>
    </reaction>
</comment>
<evidence type="ECO:0000256" key="1">
    <source>
        <dbReference type="ARBA" id="ARBA00004651"/>
    </source>
</evidence>
<feature type="domain" description="CN hydrolase" evidence="10">
    <location>
        <begin position="237"/>
        <end position="490"/>
    </location>
</feature>
<dbReference type="EC" id="2.3.1.269" evidence="8"/>
<dbReference type="PANTHER" id="PTHR38686">
    <property type="entry name" value="APOLIPOPROTEIN N-ACYLTRANSFERASE"/>
    <property type="match status" value="1"/>
</dbReference>
<keyword evidence="5 8" id="KW-1133">Transmembrane helix</keyword>
<comment type="pathway">
    <text evidence="8">Protein modification; lipoprotein biosynthesis (N-acyl transfer).</text>
</comment>
<evidence type="ECO:0000256" key="8">
    <source>
        <dbReference type="HAMAP-Rule" id="MF_01148"/>
    </source>
</evidence>
<dbReference type="InterPro" id="IPR003010">
    <property type="entry name" value="C-N_Hydrolase"/>
</dbReference>
<feature type="transmembrane region" description="Helical" evidence="8">
    <location>
        <begin position="125"/>
        <end position="142"/>
    </location>
</feature>
<dbReference type="GO" id="GO:0016410">
    <property type="term" value="F:N-acyltransferase activity"/>
    <property type="evidence" value="ECO:0007669"/>
    <property type="project" value="UniProtKB-UniRule"/>
</dbReference>
<dbReference type="NCBIfam" id="TIGR00546">
    <property type="entry name" value="lnt"/>
    <property type="match status" value="1"/>
</dbReference>
<dbReference type="InterPro" id="IPR045378">
    <property type="entry name" value="LNT_N"/>
</dbReference>
<feature type="transmembrane region" description="Helical" evidence="8">
    <location>
        <begin position="162"/>
        <end position="187"/>
    </location>
</feature>
<dbReference type="SUPFAM" id="SSF56317">
    <property type="entry name" value="Carbon-nitrogen hydrolase"/>
    <property type="match status" value="1"/>
</dbReference>
<sequence length="532" mass="56280">MSATITPVEAPGPDTAPTPGSRLRRFVRPGAALLSGFLLFLSFPPRPLWWLALPAFALLGWTLRGRRLRAGFGLGYLAGLGFLLPLLVWTGEEVGAGPWLALAAVEALFVAAAGLGIAAVSRLPWWPFFAAGVWILGEGARARVPFGGFPWGKVAFGQADGVFLPLAAVGGTPVLGFAVALCGFGLYEAVRRFRAYRATGTVPRGPLAAAALAVLVPVTGALAALPLVDDSAEDGTATVAAVQGNVPRLGLDFNAQRRAVLDNHVARTRELAQAVKEGREPQPDFVLWPENSSDIDPYANPDAADVIDGAVKAIGVPTVIGAVIAPETGKLRNTLIQWDPRRGPVATYDKRHVQPFGEYIPMRSFVRLFNSNVDRVSRDFGPGTKVGVFDLAGTKVGLATCYEAAFDWAVRDTVTHGAQLISVPSNNATFGRTEMTYQQLAMSRVRAVEHSRAVVVPVTSGVSAIIRPDGEIVAQTKMFTPDVLVEKVPLRSSQTPATRLGTLPEALLAALAVAGLGWAGARAVRARRTPAA</sequence>
<dbReference type="InterPro" id="IPR036526">
    <property type="entry name" value="C-N_Hydrolase_sf"/>
</dbReference>
<evidence type="ECO:0000256" key="2">
    <source>
        <dbReference type="ARBA" id="ARBA00022475"/>
    </source>
</evidence>
<keyword evidence="6 8" id="KW-0472">Membrane</keyword>
<reference evidence="11 12" key="1">
    <citation type="submission" date="2020-08" db="EMBL/GenBank/DDBJ databases">
        <title>Genomic Encyclopedia of Type Strains, Phase III (KMG-III): the genomes of soil and plant-associated and newly described type strains.</title>
        <authorList>
            <person name="Whitman W."/>
        </authorList>
    </citation>
    <scope>NUCLEOTIDE SEQUENCE [LARGE SCALE GENOMIC DNA]</scope>
    <source>
        <strain evidence="11 12">SFB5A</strain>
    </source>
</reference>
<keyword evidence="2 8" id="KW-1003">Cell membrane</keyword>
<keyword evidence="4 8" id="KW-0812">Transmembrane</keyword>
<comment type="function">
    <text evidence="8">Catalyzes the phospholipid dependent N-acylation of the N-terminal cysteine of apolipoprotein, the last step in lipoprotein maturation.</text>
</comment>
<evidence type="ECO:0000256" key="6">
    <source>
        <dbReference type="ARBA" id="ARBA00023136"/>
    </source>
</evidence>
<dbReference type="GO" id="GO:0005886">
    <property type="term" value="C:plasma membrane"/>
    <property type="evidence" value="ECO:0007669"/>
    <property type="project" value="UniProtKB-SubCell"/>
</dbReference>
<evidence type="ECO:0000256" key="7">
    <source>
        <dbReference type="ARBA" id="ARBA00023315"/>
    </source>
</evidence>
<evidence type="ECO:0000256" key="4">
    <source>
        <dbReference type="ARBA" id="ARBA00022692"/>
    </source>
</evidence>
<evidence type="ECO:0000256" key="5">
    <source>
        <dbReference type="ARBA" id="ARBA00022989"/>
    </source>
</evidence>
<protein>
    <recommendedName>
        <fullName evidence="8">Apolipoprotein N-acyltransferase</fullName>
        <shortName evidence="8">ALP N-acyltransferase</shortName>
        <ecNumber evidence="8">2.3.1.269</ecNumber>
    </recommendedName>
</protein>
<dbReference type="PROSITE" id="PS50263">
    <property type="entry name" value="CN_HYDROLASE"/>
    <property type="match status" value="1"/>
</dbReference>